<dbReference type="InterPro" id="IPR014644">
    <property type="entry name" value="MeTrfase_PRMT7"/>
</dbReference>
<comment type="function">
    <text evidence="5">Arginine methyltransferase that can both catalyze the formation of omega-N monomethylarginine (MMA) and symmetrical dimethylarginine (sDMA).</text>
</comment>
<dbReference type="PANTHER" id="PTHR11006">
    <property type="entry name" value="PROTEIN ARGININE N-METHYLTRANSFERASE"/>
    <property type="match status" value="1"/>
</dbReference>
<dbReference type="RefSeq" id="XP_031555980.1">
    <property type="nucleotide sequence ID" value="XM_031700120.1"/>
</dbReference>
<keyword evidence="2 6" id="KW-0808">Transferase</keyword>
<dbReference type="PANTHER" id="PTHR11006:SF4">
    <property type="entry name" value="PROTEIN ARGININE N-METHYLTRANSFERASE 7"/>
    <property type="match status" value="1"/>
</dbReference>
<dbReference type="OrthoDB" id="412876at2759"/>
<evidence type="ECO:0000256" key="5">
    <source>
        <dbReference type="PIRNR" id="PIRNR036946"/>
    </source>
</evidence>
<proteinExistence type="inferred from homology"/>
<feature type="domain" description="Protein arginine N-methyltransferase" evidence="7">
    <location>
        <begin position="279"/>
        <end position="363"/>
    </location>
</feature>
<gene>
    <name evidence="9" type="primary">LOC116292768</name>
</gene>
<dbReference type="GO" id="GO:0042054">
    <property type="term" value="F:histone methyltransferase activity"/>
    <property type="evidence" value="ECO:0007669"/>
    <property type="project" value="TreeGrafter"/>
</dbReference>
<organism evidence="8 9">
    <name type="scientific">Actinia tenebrosa</name>
    <name type="common">Australian red waratah sea anemone</name>
    <dbReference type="NCBI Taxonomy" id="6105"/>
    <lineage>
        <taxon>Eukaryota</taxon>
        <taxon>Metazoa</taxon>
        <taxon>Cnidaria</taxon>
        <taxon>Anthozoa</taxon>
        <taxon>Hexacorallia</taxon>
        <taxon>Actiniaria</taxon>
        <taxon>Actiniidae</taxon>
        <taxon>Actinia</taxon>
    </lineage>
</organism>
<dbReference type="Pfam" id="PF06325">
    <property type="entry name" value="PrmA"/>
    <property type="match status" value="1"/>
</dbReference>
<evidence type="ECO:0000313" key="8">
    <source>
        <dbReference type="Proteomes" id="UP000515163"/>
    </source>
</evidence>
<dbReference type="InParanoid" id="A0A6P8HTG7"/>
<dbReference type="FunFam" id="3.40.50.150:FF:000071">
    <property type="entry name" value="Protein arginine N-methyltransferase 7"/>
    <property type="match status" value="1"/>
</dbReference>
<dbReference type="FunCoup" id="A0A6P8HTG7">
    <property type="interactions" value="3418"/>
</dbReference>
<evidence type="ECO:0000313" key="9">
    <source>
        <dbReference type="RefSeq" id="XP_031555980.1"/>
    </source>
</evidence>
<dbReference type="InterPro" id="IPR029063">
    <property type="entry name" value="SAM-dependent_MTases_sf"/>
</dbReference>
<keyword evidence="3 6" id="KW-0949">S-adenosyl-L-methionine</keyword>
<dbReference type="Proteomes" id="UP000515163">
    <property type="component" value="Unplaced"/>
</dbReference>
<evidence type="ECO:0000256" key="2">
    <source>
        <dbReference type="ARBA" id="ARBA00022679"/>
    </source>
</evidence>
<keyword evidence="1 6" id="KW-0489">Methyltransferase</keyword>
<dbReference type="SUPFAM" id="SSF53335">
    <property type="entry name" value="S-adenosyl-L-methionine-dependent methyltransferases"/>
    <property type="match status" value="2"/>
</dbReference>
<evidence type="ECO:0000259" key="7">
    <source>
        <dbReference type="Pfam" id="PF22528"/>
    </source>
</evidence>
<dbReference type="GO" id="GO:0016274">
    <property type="term" value="F:protein-arginine N-methyltransferase activity"/>
    <property type="evidence" value="ECO:0007669"/>
    <property type="project" value="InterPro"/>
</dbReference>
<dbReference type="InterPro" id="IPR055135">
    <property type="entry name" value="PRMT_dom"/>
</dbReference>
<dbReference type="KEGG" id="aten:116292768"/>
<keyword evidence="4" id="KW-0677">Repeat</keyword>
<comment type="similarity">
    <text evidence="5">Belongs to the class I-like SAM-binding methyltransferase superfamily. Protein arginine N-methyltransferase family. PRMT7 subfamily.</text>
</comment>
<dbReference type="Gene3D" id="3.40.50.150">
    <property type="entry name" value="Vaccinia Virus protein VP39"/>
    <property type="match status" value="2"/>
</dbReference>
<dbReference type="GO" id="GO:0032259">
    <property type="term" value="P:methylation"/>
    <property type="evidence" value="ECO:0007669"/>
    <property type="project" value="UniProtKB-KW"/>
</dbReference>
<protein>
    <recommendedName>
        <fullName evidence="5">Protein arginine N-methyltransferase</fullName>
        <ecNumber evidence="5">2.1.1.-</ecNumber>
    </recommendedName>
</protein>
<dbReference type="Gene3D" id="2.70.160.11">
    <property type="entry name" value="Hnrnp arginine n-methyltransferase1"/>
    <property type="match status" value="2"/>
</dbReference>
<dbReference type="EC" id="2.1.1.-" evidence="5"/>
<evidence type="ECO:0000256" key="3">
    <source>
        <dbReference type="ARBA" id="ARBA00022691"/>
    </source>
</evidence>
<evidence type="ECO:0000256" key="4">
    <source>
        <dbReference type="ARBA" id="ARBA00022737"/>
    </source>
</evidence>
<dbReference type="GeneID" id="116292768"/>
<dbReference type="AlphaFoldDB" id="A0A6P8HTG7"/>
<name>A0A6P8HTG7_ACTTE</name>
<reference evidence="9" key="1">
    <citation type="submission" date="2025-08" db="UniProtKB">
        <authorList>
            <consortium name="RefSeq"/>
        </authorList>
    </citation>
    <scope>IDENTIFICATION</scope>
    <source>
        <tissue evidence="9">Tentacle</tissue>
    </source>
</reference>
<keyword evidence="8" id="KW-1185">Reference proteome</keyword>
<evidence type="ECO:0000256" key="1">
    <source>
        <dbReference type="ARBA" id="ARBA00022603"/>
    </source>
</evidence>
<accession>A0A6P8HTG7</accession>
<dbReference type="CDD" id="cd02440">
    <property type="entry name" value="AdoMet_MTases"/>
    <property type="match status" value="1"/>
</dbReference>
<sequence>MFCQRFSPITGKMEWVVEDENYDLRDEIARSAYADMLHDDERNKKYYAATKEAVEKMKSVGEKIHVLDIGTGSGLLAMMAATSGADTATACEAFPPIAKVAAEIIEKNGFKDRLKVVNKRSTDVILGPENCDMDSRANLLVTELWDTELIGEGALPTLIDACQRLLEPGFVCIPAAGTIYAQVFTCTALWEMHQLEPDKLPCGTQIKLPNSMTTCLGTTSGFDLHVDEIHDHEIGFLSEPIPVLRFDFCDNNLNSNCPNVFSIPNSITSFKEGENKEAQYHAETIATETGVAHGVVVWWLLDMDVDGKITLETAPRWAHPDGDKCQWRDHWMQAVYYLKKPLPIKQEQELKVYCCHDEYSLWFDVQHGESLLTAVERPICTCGAHITWSRHRYCMLNDIERNSVFESALSKLVNSGCSSAFCVSDKSLLPVTAASAGFKEVLVLESSISFTKLLQKILHINDLNDRVHLLDKTLDNVCKDDMPNGKIDAVIGEPYFNTSLLPWHNLYFWYALTTIRQLVNKDVKVMPQGGILRGIAVEFKDLWKYHSPVNRVEGFDLSLFDQLIEKSKLKNEEIDGDCETCIALEPHHVWEYPSSPLTDVIDLMEFEFTKPLPEKTLKKSGVVPITGLGTLHCVVLWMDFHVMDDVFITNGLTKKCKSTGTDTLDWVRHTKQAVYFMRCPTYLDEKAASEATLAYTVTFEPTQGDVKLSFDLQR</sequence>
<dbReference type="FunFam" id="3.40.50.150:FF:000070">
    <property type="entry name" value="Protein arginine N-methyltransferase 7"/>
    <property type="match status" value="1"/>
</dbReference>
<dbReference type="Pfam" id="PF22528">
    <property type="entry name" value="PRMT_C"/>
    <property type="match status" value="2"/>
</dbReference>
<feature type="domain" description="Protein arginine N-methyltransferase" evidence="7">
    <location>
        <begin position="537"/>
        <end position="713"/>
    </location>
</feature>
<dbReference type="InterPro" id="IPR025799">
    <property type="entry name" value="Arg_MeTrfase"/>
</dbReference>
<dbReference type="PIRSF" id="PIRSF036946">
    <property type="entry name" value="Arg_N-mtase"/>
    <property type="match status" value="1"/>
</dbReference>
<evidence type="ECO:0000256" key="6">
    <source>
        <dbReference type="PROSITE-ProRule" id="PRU01015"/>
    </source>
</evidence>
<dbReference type="PROSITE" id="PS51678">
    <property type="entry name" value="SAM_MT_PRMT"/>
    <property type="match status" value="2"/>
</dbReference>